<protein>
    <recommendedName>
        <fullName evidence="3">LRAT domain-containing protein</fullName>
    </recommendedName>
</protein>
<accession>A0A8S1IZX1</accession>
<gene>
    <name evidence="1" type="ORF">OSTQU699_LOCUS4721</name>
</gene>
<dbReference type="OrthoDB" id="10452884at2759"/>
<sequence length="120" mass="13158">HALAPLGSIRSGVLRHDWVAAKVRGPGGELAYLVAKKCSDGDIVVTCCDSMHEADEAGIDVVKGCKRGMATAWQKRATGRGRSVRDVIRHVCLMRPSYNMIVENCQDFARGVLAWHNARR</sequence>
<evidence type="ECO:0008006" key="3">
    <source>
        <dbReference type="Google" id="ProtNLM"/>
    </source>
</evidence>
<dbReference type="EMBL" id="CAJHUC010001005">
    <property type="protein sequence ID" value="CAD7699362.1"/>
    <property type="molecule type" value="Genomic_DNA"/>
</dbReference>
<organism evidence="1 2">
    <name type="scientific">Ostreobium quekettii</name>
    <dbReference type="NCBI Taxonomy" id="121088"/>
    <lineage>
        <taxon>Eukaryota</taxon>
        <taxon>Viridiplantae</taxon>
        <taxon>Chlorophyta</taxon>
        <taxon>core chlorophytes</taxon>
        <taxon>Ulvophyceae</taxon>
        <taxon>TCBD clade</taxon>
        <taxon>Bryopsidales</taxon>
        <taxon>Ostreobineae</taxon>
        <taxon>Ostreobiaceae</taxon>
        <taxon>Ostreobium</taxon>
    </lineage>
</organism>
<dbReference type="Proteomes" id="UP000708148">
    <property type="component" value="Unassembled WGS sequence"/>
</dbReference>
<evidence type="ECO:0000313" key="1">
    <source>
        <dbReference type="EMBL" id="CAD7699362.1"/>
    </source>
</evidence>
<evidence type="ECO:0000313" key="2">
    <source>
        <dbReference type="Proteomes" id="UP000708148"/>
    </source>
</evidence>
<feature type="non-terminal residue" evidence="1">
    <location>
        <position position="1"/>
    </location>
</feature>
<reference evidence="1" key="1">
    <citation type="submission" date="2020-12" db="EMBL/GenBank/DDBJ databases">
        <authorList>
            <person name="Iha C."/>
        </authorList>
    </citation>
    <scope>NUCLEOTIDE SEQUENCE</scope>
</reference>
<proteinExistence type="predicted"/>
<name>A0A8S1IZX1_9CHLO</name>
<keyword evidence="2" id="KW-1185">Reference proteome</keyword>
<comment type="caution">
    <text evidence="1">The sequence shown here is derived from an EMBL/GenBank/DDBJ whole genome shotgun (WGS) entry which is preliminary data.</text>
</comment>
<dbReference type="AlphaFoldDB" id="A0A8S1IZX1"/>